<feature type="transmembrane region" description="Helical" evidence="1">
    <location>
        <begin position="61"/>
        <end position="82"/>
    </location>
</feature>
<keyword evidence="1" id="KW-0812">Transmembrane</keyword>
<feature type="transmembrane region" description="Helical" evidence="1">
    <location>
        <begin position="392"/>
        <end position="409"/>
    </location>
</feature>
<dbReference type="Proteomes" id="UP000435648">
    <property type="component" value="Chromosome"/>
</dbReference>
<dbReference type="Pfam" id="PF01970">
    <property type="entry name" value="TctA"/>
    <property type="match status" value="1"/>
</dbReference>
<feature type="transmembrane region" description="Helical" evidence="1">
    <location>
        <begin position="260"/>
        <end position="283"/>
    </location>
</feature>
<sequence>MDLVSGLSLGVQTAVTFDGLLFCFVGVSIGMFIGVLPGIGPLAAVAMVLPITYHLEPLSALIMLAGIFYGAQYGGSTASILLNLPGTSTTAVTALDGYPMTRQGRAGVALFITTITSFAGGCFAIVLLMSFAPALGRMALEFSSAEYFSIMLLGLVAAATMAIGSPLKGMVSVTAGLLLAMVGIDSTSGDVRYTFGILELQDGLNLVAMAMGLFGVAEILKNAGLPERAAKDIAKVRVRDLLPTRADMALTWKPTLRGSVIGSFIGVLPGAGPTLAAFLAYAVEKRVSKTPERFGHGAIEGISSPEAANNASTQAAFIPTLALGIPGDATMAVLMGAMMIHGIVPRPEFFTTNADLFWGLVVSFWIGNLMLLVLNIPLIGLWVRMLTIPKRILFPAVIFFICVGVYSVNNNPFDVLMVMVFGVIGYFMNLYQYPTAPLLMGFILGPLIEQHFRRALLFSRGDLTTFVDRPISAAFLAVTALLLISLVVPALRKRREPVGSASEAE</sequence>
<evidence type="ECO:0000259" key="2">
    <source>
        <dbReference type="Pfam" id="PF01970"/>
    </source>
</evidence>
<dbReference type="EMBL" id="CP046908">
    <property type="protein sequence ID" value="QGZ35880.1"/>
    <property type="molecule type" value="Genomic_DNA"/>
</dbReference>
<feature type="domain" description="DUF112" evidence="2">
    <location>
        <begin position="20"/>
        <end position="439"/>
    </location>
</feature>
<keyword evidence="1" id="KW-0472">Membrane</keyword>
<evidence type="ECO:0000256" key="1">
    <source>
        <dbReference type="SAM" id="Phobius"/>
    </source>
</evidence>
<dbReference type="PANTHER" id="PTHR35342:SF5">
    <property type="entry name" value="TRICARBOXYLIC TRANSPORT PROTEIN"/>
    <property type="match status" value="1"/>
</dbReference>
<dbReference type="RefSeq" id="WP_158194736.1">
    <property type="nucleotide sequence ID" value="NZ_CP046908.1"/>
</dbReference>
<feature type="transmembrane region" description="Helical" evidence="1">
    <location>
        <begin position="471"/>
        <end position="491"/>
    </location>
</feature>
<name>A0A857CA29_9HYPH</name>
<reference evidence="3 4" key="1">
    <citation type="submission" date="2019-12" db="EMBL/GenBank/DDBJ databases">
        <title>The genome of Stappia indica PHM037.</title>
        <authorList>
            <person name="Kacar D."/>
            <person name="Galan B."/>
            <person name="Canedo L."/>
            <person name="Rodriguez P."/>
            <person name="de la Calle F."/>
            <person name="Garcia J.L."/>
        </authorList>
    </citation>
    <scope>NUCLEOTIDE SEQUENCE [LARGE SCALE GENOMIC DNA]</scope>
    <source>
        <strain evidence="3 4">PHM037</strain>
    </source>
</reference>
<dbReference type="PANTHER" id="PTHR35342">
    <property type="entry name" value="TRICARBOXYLIC TRANSPORT PROTEIN"/>
    <property type="match status" value="1"/>
</dbReference>
<dbReference type="OrthoDB" id="9791872at2"/>
<feature type="transmembrane region" description="Helical" evidence="1">
    <location>
        <begin position="147"/>
        <end position="164"/>
    </location>
</feature>
<evidence type="ECO:0000313" key="3">
    <source>
        <dbReference type="EMBL" id="QGZ35880.1"/>
    </source>
</evidence>
<feature type="transmembrane region" description="Helical" evidence="1">
    <location>
        <begin position="20"/>
        <end position="49"/>
    </location>
</feature>
<gene>
    <name evidence="3" type="ORF">GH266_16115</name>
</gene>
<feature type="transmembrane region" description="Helical" evidence="1">
    <location>
        <begin position="321"/>
        <end position="344"/>
    </location>
</feature>
<proteinExistence type="predicted"/>
<organism evidence="3 4">
    <name type="scientific">Stappia indica</name>
    <dbReference type="NCBI Taxonomy" id="538381"/>
    <lineage>
        <taxon>Bacteria</taxon>
        <taxon>Pseudomonadati</taxon>
        <taxon>Pseudomonadota</taxon>
        <taxon>Alphaproteobacteria</taxon>
        <taxon>Hyphomicrobiales</taxon>
        <taxon>Stappiaceae</taxon>
        <taxon>Stappia</taxon>
    </lineage>
</organism>
<dbReference type="InterPro" id="IPR002823">
    <property type="entry name" value="DUF112_TM"/>
</dbReference>
<feature type="transmembrane region" description="Helical" evidence="1">
    <location>
        <begin position="415"/>
        <end position="431"/>
    </location>
</feature>
<accession>A0A857CA29</accession>
<dbReference type="AlphaFoldDB" id="A0A857CA29"/>
<dbReference type="KEGG" id="siw:GH266_16115"/>
<feature type="transmembrane region" description="Helical" evidence="1">
    <location>
        <begin position="356"/>
        <end position="380"/>
    </location>
</feature>
<keyword evidence="1" id="KW-1133">Transmembrane helix</keyword>
<evidence type="ECO:0000313" key="4">
    <source>
        <dbReference type="Proteomes" id="UP000435648"/>
    </source>
</evidence>
<protein>
    <submittedName>
        <fullName evidence="3">Tripartite tricarboxylate transporter permease</fullName>
    </submittedName>
</protein>
<feature type="transmembrane region" description="Helical" evidence="1">
    <location>
        <begin position="108"/>
        <end position="135"/>
    </location>
</feature>